<dbReference type="InterPro" id="IPR036397">
    <property type="entry name" value="RNaseH_sf"/>
</dbReference>
<dbReference type="GO" id="GO:0000175">
    <property type="term" value="F:3'-5'-RNA exonuclease activity"/>
    <property type="evidence" value="ECO:0007669"/>
    <property type="project" value="TreeGrafter"/>
</dbReference>
<sequence length="619" mass="69659">MDVKGIAFQPQLPALLEAIAEAHFVAIDLELSGIQSRYVNKSVAGLVEGGKQTLQQRYEETKEAAEKYQVLQIGLTCVKEDRDRGVYVTRPYNFFINPILEERLDIERIFSYQSGAVEFLLSHRFRMEAPFLEGVAYMSREEEALARQLALARLDKAGVADIQIQSEDHEALGFVRRVRQEIDEWKLRTTPYPDFLNIAPIGHESSAFTERGLNNYQKRLVHQIVRAEYPDLVTVSRSGFIQIVAFDQQREDAVKATKLRVFEEKVMRQVGFRWLVEAMVGGDLGAIDPKVFARSPTGQPIFVDLAVITRQFNDLQYRLRQNRTVLVGHNLFMDLINFYRCFFGQLPDRVEDFQSIMNQLFPMIIDTKYIATHDNVNATHARSSLEDLDEELNKLPVPVIETHFEHPKYITAQPAHEAGFDSFLTAKVLIRLSAKLEAAGHYVDEYMTMPPSEDDAYQTAPEEGGVLLGTKDPPPAPKAVPHQKIRVPKGQKFSGSDCDSQGVSIMGKVLTSTNGPESVSEEKKPNQGSSKKGVKQTAFSHAGKFDLLGELSSDEDAGVATVTAVLEPTLTGPQHHHFRRVAPTEQNFTMMPPWDSDFWRIYGNKLRVNGTAEGICELG</sequence>
<reference evidence="4" key="1">
    <citation type="submission" date="2017-03" db="EMBL/GenBank/DDBJ databases">
        <authorList>
            <person name="Sharma R."/>
            <person name="Thines M."/>
        </authorList>
    </citation>
    <scope>NUCLEOTIDE SEQUENCE [LARGE SCALE GENOMIC DNA]</scope>
</reference>
<feature type="region of interest" description="Disordered" evidence="2">
    <location>
        <begin position="510"/>
        <end position="536"/>
    </location>
</feature>
<dbReference type="EMBL" id="FWEW01001785">
    <property type="protein sequence ID" value="SLM37629.1"/>
    <property type="molecule type" value="Genomic_DNA"/>
</dbReference>
<dbReference type="GO" id="GO:0000289">
    <property type="term" value="P:nuclear-transcribed mRNA poly(A) tail shortening"/>
    <property type="evidence" value="ECO:0007669"/>
    <property type="project" value="TreeGrafter"/>
</dbReference>
<keyword evidence="4" id="KW-1185">Reference proteome</keyword>
<dbReference type="GO" id="GO:1990432">
    <property type="term" value="P:siRNA 3'-end processing"/>
    <property type="evidence" value="ECO:0007669"/>
    <property type="project" value="TreeGrafter"/>
</dbReference>
<dbReference type="PANTHER" id="PTHR15092">
    <property type="entry name" value="POLY A -SPECIFIC RIBONUCLEASE/TARGET OF EGR1, MEMBER 1"/>
    <property type="match status" value="1"/>
</dbReference>
<dbReference type="PANTHER" id="PTHR15092:SF22">
    <property type="entry name" value="POLY(A)-SPECIFIC RIBONUCLEASE PNLDC1"/>
    <property type="match status" value="1"/>
</dbReference>
<dbReference type="Proteomes" id="UP000192927">
    <property type="component" value="Unassembled WGS sequence"/>
</dbReference>
<comment type="similarity">
    <text evidence="1">Belongs to the CAF1 family.</text>
</comment>
<dbReference type="InterPro" id="IPR051181">
    <property type="entry name" value="CAF1_poly(A)_ribonucleases"/>
</dbReference>
<dbReference type="SUPFAM" id="SSF53098">
    <property type="entry name" value="Ribonuclease H-like"/>
    <property type="match status" value="1"/>
</dbReference>
<dbReference type="GO" id="GO:0005634">
    <property type="term" value="C:nucleus"/>
    <property type="evidence" value="ECO:0007669"/>
    <property type="project" value="TreeGrafter"/>
</dbReference>
<proteinExistence type="inferred from homology"/>
<evidence type="ECO:0000313" key="4">
    <source>
        <dbReference type="Proteomes" id="UP000192927"/>
    </source>
</evidence>
<dbReference type="AlphaFoldDB" id="A0A1W5D3Z1"/>
<dbReference type="InterPro" id="IPR012337">
    <property type="entry name" value="RNaseH-like_sf"/>
</dbReference>
<dbReference type="Pfam" id="PF04857">
    <property type="entry name" value="CAF1"/>
    <property type="match status" value="1"/>
</dbReference>
<evidence type="ECO:0000256" key="1">
    <source>
        <dbReference type="ARBA" id="ARBA00008372"/>
    </source>
</evidence>
<name>A0A1W5D3Z1_9LECA</name>
<accession>A0A1W5D3Z1</accession>
<evidence type="ECO:0000256" key="2">
    <source>
        <dbReference type="SAM" id="MobiDB-lite"/>
    </source>
</evidence>
<dbReference type="GO" id="GO:1990431">
    <property type="term" value="P:priRNA 3'-end processing"/>
    <property type="evidence" value="ECO:0007669"/>
    <property type="project" value="TreeGrafter"/>
</dbReference>
<dbReference type="GO" id="GO:0003723">
    <property type="term" value="F:RNA binding"/>
    <property type="evidence" value="ECO:0007669"/>
    <property type="project" value="TreeGrafter"/>
</dbReference>
<evidence type="ECO:0000313" key="3">
    <source>
        <dbReference type="EMBL" id="SLM37629.1"/>
    </source>
</evidence>
<dbReference type="InterPro" id="IPR006941">
    <property type="entry name" value="RNase_CAF1"/>
</dbReference>
<organism evidence="3 4">
    <name type="scientific">Lasallia pustulata</name>
    <dbReference type="NCBI Taxonomy" id="136370"/>
    <lineage>
        <taxon>Eukaryota</taxon>
        <taxon>Fungi</taxon>
        <taxon>Dikarya</taxon>
        <taxon>Ascomycota</taxon>
        <taxon>Pezizomycotina</taxon>
        <taxon>Lecanoromycetes</taxon>
        <taxon>OSLEUM clade</taxon>
        <taxon>Umbilicariomycetidae</taxon>
        <taxon>Umbilicariales</taxon>
        <taxon>Umbilicariaceae</taxon>
        <taxon>Lasallia</taxon>
    </lineage>
</organism>
<dbReference type="Gene3D" id="3.30.420.10">
    <property type="entry name" value="Ribonuclease H-like superfamily/Ribonuclease H"/>
    <property type="match status" value="2"/>
</dbReference>
<protein>
    <submittedName>
        <fullName evidence="3">Ribonuclease H-like domain</fullName>
    </submittedName>
</protein>